<gene>
    <name evidence="4" type="ORF">IPN02_04010</name>
</gene>
<evidence type="ECO:0000313" key="5">
    <source>
        <dbReference type="Proteomes" id="UP000727993"/>
    </source>
</evidence>
<organism evidence="4 5">
    <name type="scientific">Candidatus Neomicrothrix subdominans</name>
    <dbReference type="NCBI Taxonomy" id="2954438"/>
    <lineage>
        <taxon>Bacteria</taxon>
        <taxon>Bacillati</taxon>
        <taxon>Actinomycetota</taxon>
        <taxon>Acidimicrobiia</taxon>
        <taxon>Acidimicrobiales</taxon>
        <taxon>Microthrixaceae</taxon>
        <taxon>Candidatus Neomicrothrix</taxon>
    </lineage>
</organism>
<keyword evidence="2" id="KW-0812">Transmembrane</keyword>
<feature type="compositionally biased region" description="Polar residues" evidence="1">
    <location>
        <begin position="123"/>
        <end position="134"/>
    </location>
</feature>
<evidence type="ECO:0000259" key="3">
    <source>
        <dbReference type="Pfam" id="PF13248"/>
    </source>
</evidence>
<comment type="caution">
    <text evidence="4">The sequence shown here is derived from an EMBL/GenBank/DDBJ whole genome shotgun (WGS) entry which is preliminary data.</text>
</comment>
<feature type="transmembrane region" description="Helical" evidence="2">
    <location>
        <begin position="45"/>
        <end position="67"/>
    </location>
</feature>
<feature type="domain" description="Putative zinc-ribbon" evidence="3">
    <location>
        <begin position="6"/>
        <end position="30"/>
    </location>
</feature>
<evidence type="ECO:0000256" key="2">
    <source>
        <dbReference type="SAM" id="Phobius"/>
    </source>
</evidence>
<dbReference type="Proteomes" id="UP000727993">
    <property type="component" value="Unassembled WGS sequence"/>
</dbReference>
<protein>
    <recommendedName>
        <fullName evidence="3">Putative zinc-ribbon domain-containing protein</fullName>
    </recommendedName>
</protein>
<keyword evidence="2" id="KW-1133">Transmembrane helix</keyword>
<feature type="compositionally biased region" description="Low complexity" evidence="1">
    <location>
        <begin position="135"/>
        <end position="153"/>
    </location>
</feature>
<sequence>MAETPTTACPNCGTPATDQTHFCASCGTELPMQVEPQVDGAAPRAWWVIGGVAVALIIAGIAAVLLLRNDGSISTEDVVAEPGATETTLSTTTGVPPGDAQPGAGDTEATQAPTSEDAAASTAPRQSPTTKGSQATTAAPSPTTAPTTAPEAAPTDRSEVAAGLVGEAIENCGGLGFVDTIKGSPTGNDSIYKVEARFVWDDSDPFTASYTVDVDSGSITAADSEAAYLACL</sequence>
<dbReference type="EMBL" id="JADJZA010000001">
    <property type="protein sequence ID" value="MBK9296037.1"/>
    <property type="molecule type" value="Genomic_DNA"/>
</dbReference>
<keyword evidence="2" id="KW-0472">Membrane</keyword>
<evidence type="ECO:0000256" key="1">
    <source>
        <dbReference type="SAM" id="MobiDB-lite"/>
    </source>
</evidence>
<proteinExistence type="predicted"/>
<dbReference type="AlphaFoldDB" id="A0A936TDG5"/>
<dbReference type="Pfam" id="PF13248">
    <property type="entry name" value="Zn_ribbon_3"/>
    <property type="match status" value="1"/>
</dbReference>
<name>A0A936TDG5_9ACTN</name>
<reference evidence="4 5" key="1">
    <citation type="submission" date="2020-10" db="EMBL/GenBank/DDBJ databases">
        <title>Connecting structure to function with the recovery of over 1000 high-quality activated sludge metagenome-assembled genomes encoding full-length rRNA genes using long-read sequencing.</title>
        <authorList>
            <person name="Singleton C.M."/>
            <person name="Petriglieri F."/>
            <person name="Kristensen J.M."/>
            <person name="Kirkegaard R.H."/>
            <person name="Michaelsen T.Y."/>
            <person name="Andersen M.H."/>
            <person name="Karst S.M."/>
            <person name="Dueholm M.S."/>
            <person name="Nielsen P.H."/>
            <person name="Albertsen M."/>
        </authorList>
    </citation>
    <scope>NUCLEOTIDE SEQUENCE [LARGE SCALE GENOMIC DNA]</scope>
    <source>
        <strain evidence="4">Lyne_18-Q3-R50-59_MAXAC.006</strain>
    </source>
</reference>
<evidence type="ECO:0000313" key="4">
    <source>
        <dbReference type="EMBL" id="MBK9296037.1"/>
    </source>
</evidence>
<dbReference type="InterPro" id="IPR059113">
    <property type="entry name" value="Znf_ribbon"/>
</dbReference>
<feature type="region of interest" description="Disordered" evidence="1">
    <location>
        <begin position="79"/>
        <end position="157"/>
    </location>
</feature>
<accession>A0A936TDG5</accession>